<evidence type="ECO:0000259" key="8">
    <source>
        <dbReference type="Pfam" id="PF14378"/>
    </source>
</evidence>
<feature type="domain" description="Inositolphosphotransferase Aur1/Ipt1" evidence="8">
    <location>
        <begin position="64"/>
        <end position="241"/>
    </location>
</feature>
<evidence type="ECO:0000313" key="10">
    <source>
        <dbReference type="Proteomes" id="UP000557772"/>
    </source>
</evidence>
<gene>
    <name evidence="9" type="ORF">HJ588_04150</name>
</gene>
<dbReference type="GO" id="GO:0004144">
    <property type="term" value="F:diacylglycerol O-acyltransferase activity"/>
    <property type="evidence" value="ECO:0007669"/>
    <property type="project" value="InterPro"/>
</dbReference>
<dbReference type="Pfam" id="PF06974">
    <property type="entry name" value="WS_DGAT_C"/>
    <property type="match status" value="1"/>
</dbReference>
<evidence type="ECO:0000256" key="3">
    <source>
        <dbReference type="ARBA" id="ARBA00022989"/>
    </source>
</evidence>
<dbReference type="GO" id="GO:0045017">
    <property type="term" value="P:glycerolipid biosynthetic process"/>
    <property type="evidence" value="ECO:0007669"/>
    <property type="project" value="InterPro"/>
</dbReference>
<dbReference type="InterPro" id="IPR009721">
    <property type="entry name" value="O-acyltransferase_WSD1_C"/>
</dbReference>
<dbReference type="InterPro" id="IPR052185">
    <property type="entry name" value="IPC_Synthase-Related"/>
</dbReference>
<reference evidence="9 10" key="1">
    <citation type="submission" date="2020-05" db="EMBL/GenBank/DDBJ databases">
        <title>Flexivirga sp. ID2601S isolated from air conditioner.</title>
        <authorList>
            <person name="Kim D.H."/>
        </authorList>
    </citation>
    <scope>NUCLEOTIDE SEQUENCE [LARGE SCALE GENOMIC DNA]</scope>
    <source>
        <strain evidence="9 10">ID2601S</strain>
    </source>
</reference>
<dbReference type="PANTHER" id="PTHR31310">
    <property type="match status" value="1"/>
</dbReference>
<accession>A0A849AFW4</accession>
<keyword evidence="10" id="KW-1185">Reference proteome</keyword>
<comment type="caution">
    <text evidence="9">The sequence shown here is derived from an EMBL/GenBank/DDBJ whole genome shotgun (WGS) entry which is preliminary data.</text>
</comment>
<dbReference type="PANTHER" id="PTHR31310:SF7">
    <property type="entry name" value="PA-PHOSPHATASE RELATED-FAMILY PROTEIN DDB_G0268928"/>
    <property type="match status" value="1"/>
</dbReference>
<feature type="domain" description="O-acyltransferase WSD1 C-terminal" evidence="7">
    <location>
        <begin position="542"/>
        <end position="682"/>
    </location>
</feature>
<feature type="transmembrane region" description="Helical" evidence="5">
    <location>
        <begin position="203"/>
        <end position="220"/>
    </location>
</feature>
<dbReference type="EMBL" id="JABENB010000001">
    <property type="protein sequence ID" value="NNG38466.1"/>
    <property type="molecule type" value="Genomic_DNA"/>
</dbReference>
<dbReference type="GO" id="GO:0016020">
    <property type="term" value="C:membrane"/>
    <property type="evidence" value="ECO:0007669"/>
    <property type="project" value="UniProtKB-SubCell"/>
</dbReference>
<dbReference type="RefSeq" id="WP_171152205.1">
    <property type="nucleotide sequence ID" value="NZ_JABENB010000001.1"/>
</dbReference>
<keyword evidence="3 5" id="KW-1133">Transmembrane helix</keyword>
<evidence type="ECO:0000256" key="2">
    <source>
        <dbReference type="ARBA" id="ARBA00022692"/>
    </source>
</evidence>
<dbReference type="Pfam" id="PF03007">
    <property type="entry name" value="WS_DGAT_cat"/>
    <property type="match status" value="1"/>
</dbReference>
<comment type="subcellular location">
    <subcellularLocation>
        <location evidence="1">Membrane</location>
        <topology evidence="1">Multi-pass membrane protein</topology>
    </subcellularLocation>
</comment>
<dbReference type="InterPro" id="IPR004255">
    <property type="entry name" value="O-acyltransferase_WSD1_N"/>
</dbReference>
<feature type="transmembrane region" description="Helical" evidence="5">
    <location>
        <begin position="128"/>
        <end position="145"/>
    </location>
</feature>
<keyword evidence="2 5" id="KW-0812">Transmembrane</keyword>
<evidence type="ECO:0000259" key="7">
    <source>
        <dbReference type="Pfam" id="PF06974"/>
    </source>
</evidence>
<proteinExistence type="predicted"/>
<feature type="domain" description="O-acyltransferase WSD1-like N-terminal" evidence="6">
    <location>
        <begin position="372"/>
        <end position="421"/>
    </location>
</feature>
<evidence type="ECO:0000256" key="1">
    <source>
        <dbReference type="ARBA" id="ARBA00004141"/>
    </source>
</evidence>
<evidence type="ECO:0000259" key="6">
    <source>
        <dbReference type="Pfam" id="PF03007"/>
    </source>
</evidence>
<dbReference type="CDD" id="cd03386">
    <property type="entry name" value="PAP2_Aur1_like"/>
    <property type="match status" value="1"/>
</dbReference>
<sequence length="691" mass="72509">MSATHSHGRHLHLPRVRLAAIPDAKRPTVLGEILVGAALFAVYLLVDALRGPGRTAWARDNAAQLIDLERWLHLDVERGLNDWLAARPGLMTAANYEYATTYLVSAALLLVISYLWAPQVYRQARNSFVLLNLLAFAAFAAYPLMPPRMMPGFVDTVASGGTVGSWGSPVVAGANQLAAMPSLHMAWALWVSVMLARMSQRRWLQAVSAVHVLLTLYVVLATANHYVLDAAGAVVVVGVAVGATARLMRGSSGRLPTADAFFLDIETPGNGQNVGGLALIAGSPTYDEIRGLLERHLPQLPHFTDRLAGVRGAARWEPAGAIDWSHHLVEVELPAGSEVGGSGVGGSEVGGPSFGGPSFGGPSFGGPELVALDELVGRLTTPQLPQDRPLWRAWLVRGVRGGTGFCIVMHHCMADGVGAVAKLLCLLEPPYELPVPDRKGPGAVQRGAGVVAGLAQLATDGRPAAVLATGGSARGFATAEVPLDAVRDAARSRGMKVTELLLAATGSAVAGVDPGLASRCGGRLRVSVPMMLRAPGSGDDDGNLTAAVLLDTPARGASIDELRDEVCRKAAPLRSPTRALASRWVMASALRAVPRTGRRAFARNVYGPKYFQAIVSNMPGPDRPFTMAGLPVGRVLPILPPAPGIPLTVGALSWDGHLGITVVTDAAVLDARAVVERLEARLLEPVGVVAQ</sequence>
<dbReference type="Pfam" id="PF14378">
    <property type="entry name" value="PAP2_3"/>
    <property type="match status" value="1"/>
</dbReference>
<dbReference type="Proteomes" id="UP000557772">
    <property type="component" value="Unassembled WGS sequence"/>
</dbReference>
<evidence type="ECO:0000256" key="4">
    <source>
        <dbReference type="ARBA" id="ARBA00023136"/>
    </source>
</evidence>
<feature type="transmembrane region" description="Helical" evidence="5">
    <location>
        <begin position="27"/>
        <end position="46"/>
    </location>
</feature>
<protein>
    <submittedName>
        <fullName evidence="9">DUF1298 domain-containing protein</fullName>
    </submittedName>
</protein>
<feature type="transmembrane region" description="Helical" evidence="5">
    <location>
        <begin position="98"/>
        <end position="116"/>
    </location>
</feature>
<keyword evidence="4 5" id="KW-0472">Membrane</keyword>
<evidence type="ECO:0000313" key="9">
    <source>
        <dbReference type="EMBL" id="NNG38466.1"/>
    </source>
</evidence>
<dbReference type="InterPro" id="IPR026841">
    <property type="entry name" value="Aur1/Ipt1"/>
</dbReference>
<name>A0A849AFW4_9MICO</name>
<evidence type="ECO:0000256" key="5">
    <source>
        <dbReference type="SAM" id="Phobius"/>
    </source>
</evidence>
<organism evidence="9 10">
    <name type="scientific">Flexivirga aerilata</name>
    <dbReference type="NCBI Taxonomy" id="1656889"/>
    <lineage>
        <taxon>Bacteria</taxon>
        <taxon>Bacillati</taxon>
        <taxon>Actinomycetota</taxon>
        <taxon>Actinomycetes</taxon>
        <taxon>Micrococcales</taxon>
        <taxon>Dermacoccaceae</taxon>
        <taxon>Flexivirga</taxon>
    </lineage>
</organism>
<feature type="transmembrane region" description="Helical" evidence="5">
    <location>
        <begin position="177"/>
        <end position="196"/>
    </location>
</feature>
<dbReference type="AlphaFoldDB" id="A0A849AFW4"/>